<dbReference type="EMBL" id="MEIA01000086">
    <property type="protein sequence ID" value="OJF14771.1"/>
    <property type="molecule type" value="Genomic_DNA"/>
</dbReference>
<dbReference type="SUPFAM" id="SSF55961">
    <property type="entry name" value="Bet v1-like"/>
    <property type="match status" value="1"/>
</dbReference>
<organism evidence="1 2">
    <name type="scientific">Couchioplanes caeruleus subsp. caeruleus</name>
    <dbReference type="NCBI Taxonomy" id="56427"/>
    <lineage>
        <taxon>Bacteria</taxon>
        <taxon>Bacillati</taxon>
        <taxon>Actinomycetota</taxon>
        <taxon>Actinomycetes</taxon>
        <taxon>Micromonosporales</taxon>
        <taxon>Micromonosporaceae</taxon>
        <taxon>Couchioplanes</taxon>
    </lineage>
</organism>
<comment type="caution">
    <text evidence="1">The sequence shown here is derived from an EMBL/GenBank/DDBJ whole genome shotgun (WGS) entry which is preliminary data.</text>
</comment>
<dbReference type="RefSeq" id="WP_071804253.1">
    <property type="nucleotide sequence ID" value="NZ_MEIA01000086.1"/>
</dbReference>
<reference evidence="1 2" key="1">
    <citation type="submission" date="2016-09" db="EMBL/GenBank/DDBJ databases">
        <title>Couchioplanes caeruleus draft genome sequence.</title>
        <authorList>
            <person name="Sheehan J."/>
            <person name="Caffrey P."/>
        </authorList>
    </citation>
    <scope>NUCLEOTIDE SEQUENCE [LARGE SCALE GENOMIC DNA]</scope>
    <source>
        <strain evidence="1 2">DSM 43634</strain>
    </source>
</reference>
<name>A0A1K0GZB7_9ACTN</name>
<dbReference type="InterPro" id="IPR019587">
    <property type="entry name" value="Polyketide_cyclase/dehydratase"/>
</dbReference>
<gene>
    <name evidence="1" type="ORF">BG844_08055</name>
</gene>
<evidence type="ECO:0000313" key="2">
    <source>
        <dbReference type="Proteomes" id="UP000182486"/>
    </source>
</evidence>
<dbReference type="Proteomes" id="UP000182486">
    <property type="component" value="Unassembled WGS sequence"/>
</dbReference>
<protein>
    <recommendedName>
        <fullName evidence="3">SRPBCC family protein</fullName>
    </recommendedName>
</protein>
<evidence type="ECO:0008006" key="3">
    <source>
        <dbReference type="Google" id="ProtNLM"/>
    </source>
</evidence>
<proteinExistence type="predicted"/>
<sequence>MPKVSVSAGAAAEPQKVWQVLVDLPRVAEWNTMHEGFTGEIPSTLDTGTTYRQKVKLMGMPAEMSWRVTGAEAGERLEQSGDGPMGVKAKSRFTIEPSGSGSQITYEMEFIGPALAGPMATMLEKQAGTAAQQSLAKLTALLG</sequence>
<evidence type="ECO:0000313" key="1">
    <source>
        <dbReference type="EMBL" id="OJF14771.1"/>
    </source>
</evidence>
<accession>A0A1K0GZB7</accession>
<keyword evidence="2" id="KW-1185">Reference proteome</keyword>
<dbReference type="Gene3D" id="3.30.530.20">
    <property type="match status" value="1"/>
</dbReference>
<dbReference type="AlphaFoldDB" id="A0A1K0GZB7"/>
<dbReference type="CDD" id="cd07812">
    <property type="entry name" value="SRPBCC"/>
    <property type="match status" value="1"/>
</dbReference>
<dbReference type="InterPro" id="IPR023393">
    <property type="entry name" value="START-like_dom_sf"/>
</dbReference>
<dbReference type="Pfam" id="PF10604">
    <property type="entry name" value="Polyketide_cyc2"/>
    <property type="match status" value="1"/>
</dbReference>